<evidence type="ECO:0000256" key="2">
    <source>
        <dbReference type="PROSITE-ProRule" id="PRU00332"/>
    </source>
</evidence>
<feature type="compositionally biased region" description="Low complexity" evidence="3">
    <location>
        <begin position="18"/>
        <end position="31"/>
    </location>
</feature>
<evidence type="ECO:0000259" key="4">
    <source>
        <dbReference type="PROSITE" id="PS50961"/>
    </source>
</evidence>
<dbReference type="Pfam" id="PF04589">
    <property type="entry name" value="RFX1_trans_act"/>
    <property type="match status" value="1"/>
</dbReference>
<dbReference type="Pfam" id="PF05383">
    <property type="entry name" value="La"/>
    <property type="match status" value="1"/>
</dbReference>
<name>A0ABQ9D5F0_9PASS</name>
<dbReference type="PROSITE" id="PS50961">
    <property type="entry name" value="HTH_LA"/>
    <property type="match status" value="1"/>
</dbReference>
<evidence type="ECO:0000256" key="1">
    <source>
        <dbReference type="ARBA" id="ARBA00022884"/>
    </source>
</evidence>
<dbReference type="PRINTS" id="PR00302">
    <property type="entry name" value="LUPUSLA"/>
</dbReference>
<dbReference type="InterPro" id="IPR006630">
    <property type="entry name" value="La_HTH"/>
</dbReference>
<gene>
    <name evidence="5" type="ORF">WISP_97621</name>
</gene>
<feature type="domain" description="HTH La-type RNA-binding" evidence="4">
    <location>
        <begin position="575"/>
        <end position="666"/>
    </location>
</feature>
<dbReference type="SUPFAM" id="SSF46785">
    <property type="entry name" value="Winged helix' DNA-binding domain"/>
    <property type="match status" value="1"/>
</dbReference>
<dbReference type="SMART" id="SM00715">
    <property type="entry name" value="LA"/>
    <property type="match status" value="1"/>
</dbReference>
<protein>
    <recommendedName>
        <fullName evidence="4">HTH La-type RNA-binding domain-containing protein</fullName>
    </recommendedName>
</protein>
<feature type="region of interest" description="Disordered" evidence="3">
    <location>
        <begin position="1"/>
        <end position="31"/>
    </location>
</feature>
<dbReference type="InterPro" id="IPR057321">
    <property type="entry name" value="RFX1-4/6/8-like_BCD"/>
</dbReference>
<keyword evidence="6" id="KW-1185">Reference proteome</keyword>
<dbReference type="InterPro" id="IPR012677">
    <property type="entry name" value="Nucleotide-bd_a/b_plait_sf"/>
</dbReference>
<dbReference type="InterPro" id="IPR036388">
    <property type="entry name" value="WH-like_DNA-bd_sf"/>
</dbReference>
<reference evidence="5" key="1">
    <citation type="submission" date="2019-10" db="EMBL/GenBank/DDBJ databases">
        <authorList>
            <person name="Soares A.E.R."/>
            <person name="Aleixo A."/>
            <person name="Schneider P."/>
            <person name="Miyaki C.Y."/>
            <person name="Schneider M.P."/>
            <person name="Mello C."/>
            <person name="Vasconcelos A.T.R."/>
        </authorList>
    </citation>
    <scope>NUCLEOTIDE SEQUENCE</scope>
    <source>
        <tissue evidence="5">Muscle</tissue>
    </source>
</reference>
<dbReference type="EMBL" id="WHWB01034254">
    <property type="protein sequence ID" value="KAJ7412302.1"/>
    <property type="molecule type" value="Genomic_DNA"/>
</dbReference>
<dbReference type="InterPro" id="IPR039779">
    <property type="entry name" value="RFX-like"/>
</dbReference>
<accession>A0ABQ9D5F0</accession>
<dbReference type="InterPro" id="IPR035979">
    <property type="entry name" value="RBD_domain_sf"/>
</dbReference>
<dbReference type="InterPro" id="IPR002344">
    <property type="entry name" value="Lupus_La"/>
</dbReference>
<keyword evidence="1 2" id="KW-0694">RNA-binding</keyword>
<dbReference type="PANTHER" id="PTHR12619:SF17">
    <property type="entry name" value="DNA-BINDING PROTEIN RFX2"/>
    <property type="match status" value="1"/>
</dbReference>
<comment type="caution">
    <text evidence="5">The sequence shown here is derived from an EMBL/GenBank/DDBJ whole genome shotgun (WGS) entry which is preliminary data.</text>
</comment>
<dbReference type="Gene3D" id="3.30.70.330">
    <property type="match status" value="1"/>
</dbReference>
<feature type="compositionally biased region" description="Polar residues" evidence="3">
    <location>
        <begin position="1"/>
        <end position="11"/>
    </location>
</feature>
<dbReference type="SUPFAM" id="SSF54928">
    <property type="entry name" value="RNA-binding domain, RBD"/>
    <property type="match status" value="1"/>
</dbReference>
<dbReference type="InterPro" id="IPR007668">
    <property type="entry name" value="RFX1_trans_act"/>
</dbReference>
<evidence type="ECO:0000313" key="6">
    <source>
        <dbReference type="Proteomes" id="UP001145742"/>
    </source>
</evidence>
<dbReference type="CDD" id="cd08033">
    <property type="entry name" value="LARP_6"/>
    <property type="match status" value="1"/>
</dbReference>
<organism evidence="5 6">
    <name type="scientific">Willisornis vidua</name>
    <name type="common">Xingu scale-backed antbird</name>
    <dbReference type="NCBI Taxonomy" id="1566151"/>
    <lineage>
        <taxon>Eukaryota</taxon>
        <taxon>Metazoa</taxon>
        <taxon>Chordata</taxon>
        <taxon>Craniata</taxon>
        <taxon>Vertebrata</taxon>
        <taxon>Euteleostomi</taxon>
        <taxon>Archelosauria</taxon>
        <taxon>Archosauria</taxon>
        <taxon>Dinosauria</taxon>
        <taxon>Saurischia</taxon>
        <taxon>Theropoda</taxon>
        <taxon>Coelurosauria</taxon>
        <taxon>Aves</taxon>
        <taxon>Neognathae</taxon>
        <taxon>Neoaves</taxon>
        <taxon>Telluraves</taxon>
        <taxon>Australaves</taxon>
        <taxon>Passeriformes</taxon>
        <taxon>Thamnophilidae</taxon>
        <taxon>Willisornis</taxon>
    </lineage>
</organism>
<sequence>MQSSEGGSDSAASVALHPSAPAQAPVVQPVPASQQRVLVQATGSAPKGAQMQQISVPNRVQQVPQQVQSVQHVYPAQVQYVEGGEAVYTNGTIRAAYSYSSEAQIYAPASTAPYFEAQGGGAQVTTATSSSPPAIPFHNMVGITMDIGGSQIISGSGAYLIHGGLESSRQSLSHTSRSSPATLEMAIENLQKSEGITSHKSSLLNSHLGIIWLPREALQVLPGEVLRTLVSGRRDLNSHEDVTHVFPEFPAPDLGNVLLQEGFTVNDVKTLQILYRRHCEVTLDVVMNLQFHYIEKIWQSFWSPKAPPSDGPTALPSSEEEPEGTLPKDKLITLCKYEPILKWMRSCDHILYQTLVEILIPDVLRPVPRECSELVGQPYVSNSLEQASWVCQCEEGMVQKLEQDFKLTLQQQSSLDQWASWLDNVVTQVLKHHEGSPSFPKAARQFLLKWSFYSSMVIRDLTLRSAASFGSFHLIRLLYDEYMFYLVEHRVAHATGETPIAVMGEFGDLTSLSPTLLDKGNVSLGRDGFRFMVWHSWIVPTSGEPSGTQALANSARSFCDLSAALGSELLDCRCSLPDPQLVRRIVSQVEFYLSDENLARDAFLLKHVQKNRMGFVSIKLLTSFKKVKYLTRDWRLTLYALKFSELLEVNKEGTKVRRRLPIPEALLSVPPSKLLLAWELQPREQDPPLLPPPLQDNFLETILRMFSPFGAIDSIRVLRPGRKLPSDVRRHVSRFPELLSRCCALVEYESLDSARSAFEELGHDGGSSGIKVVRLCGKGSKKKPGGEGKGAEELVDHQTGWKVREAALTFPYSREDSLLCSSPELEDASGSLSLLLNKDPVASAWPGSSDFRPGNFNTFTGSLLSSSKVFPPLEMGLGSSSWGSTRGAWAPWSRSPSLDAEPPSGNPLAPKWASEPLSLWDGVLHLPHSPDDSKGFGSSFGRGELVLRH</sequence>
<dbReference type="Gene3D" id="1.10.10.10">
    <property type="entry name" value="Winged helix-like DNA-binding domain superfamily/Winged helix DNA-binding domain"/>
    <property type="match status" value="1"/>
</dbReference>
<evidence type="ECO:0000313" key="5">
    <source>
        <dbReference type="EMBL" id="KAJ7412302.1"/>
    </source>
</evidence>
<evidence type="ECO:0000256" key="3">
    <source>
        <dbReference type="SAM" id="MobiDB-lite"/>
    </source>
</evidence>
<proteinExistence type="predicted"/>
<dbReference type="Pfam" id="PF25340">
    <property type="entry name" value="BCD_RFX"/>
    <property type="match status" value="2"/>
</dbReference>
<dbReference type="Proteomes" id="UP001145742">
    <property type="component" value="Unassembled WGS sequence"/>
</dbReference>
<dbReference type="PANTHER" id="PTHR12619">
    <property type="entry name" value="RFX TRANSCRIPTION FACTOR FAMILY"/>
    <property type="match status" value="1"/>
</dbReference>
<dbReference type="InterPro" id="IPR036390">
    <property type="entry name" value="WH_DNA-bd_sf"/>
</dbReference>